<comment type="similarity">
    <text evidence="1">Belongs to the sulfur carrier protein TusA family.</text>
</comment>
<dbReference type="EMBL" id="FTOH01000018">
    <property type="protein sequence ID" value="SIT20203.1"/>
    <property type="molecule type" value="Genomic_DNA"/>
</dbReference>
<feature type="domain" description="UPF0033" evidence="2">
    <location>
        <begin position="8"/>
        <end position="32"/>
    </location>
</feature>
<dbReference type="OrthoDB" id="9797352at2"/>
<name>A0A1N7QBD0_9GAMM</name>
<dbReference type="PANTHER" id="PTHR33279">
    <property type="entry name" value="SULFUR CARRIER PROTEIN YEDF-RELATED"/>
    <property type="match status" value="1"/>
</dbReference>
<accession>A0A1N7QBD0</accession>
<proteinExistence type="inferred from homology"/>
<keyword evidence="4" id="KW-1185">Reference proteome</keyword>
<dbReference type="AlphaFoldDB" id="A0A1N7QBD0"/>
<reference evidence="4" key="1">
    <citation type="submission" date="2017-01" db="EMBL/GenBank/DDBJ databases">
        <authorList>
            <person name="Varghese N."/>
            <person name="Submissions S."/>
        </authorList>
    </citation>
    <scope>NUCLEOTIDE SEQUENCE [LARGE SCALE GENOMIC DNA]</scope>
    <source>
        <strain evidence="4">DSM 24913</strain>
    </source>
</reference>
<dbReference type="InterPro" id="IPR001455">
    <property type="entry name" value="TusA-like"/>
</dbReference>
<evidence type="ECO:0000313" key="3">
    <source>
        <dbReference type="EMBL" id="SIT20203.1"/>
    </source>
</evidence>
<dbReference type="RefSeq" id="WP_076518202.1">
    <property type="nucleotide sequence ID" value="NZ_CAJWBH010000026.1"/>
</dbReference>
<dbReference type="NCBIfam" id="NF001423">
    <property type="entry name" value="PRK00299.1"/>
    <property type="match status" value="1"/>
</dbReference>
<dbReference type="PANTHER" id="PTHR33279:SF2">
    <property type="entry name" value="SULFUR CARRIER PROTEIN TUSA"/>
    <property type="match status" value="1"/>
</dbReference>
<evidence type="ECO:0000256" key="1">
    <source>
        <dbReference type="ARBA" id="ARBA00008984"/>
    </source>
</evidence>
<dbReference type="InterPro" id="IPR036868">
    <property type="entry name" value="TusA-like_sf"/>
</dbReference>
<protein>
    <submittedName>
        <fullName evidence="3">tRNA 2-thiouridine synthesizing protein A</fullName>
    </submittedName>
</protein>
<evidence type="ECO:0000259" key="2">
    <source>
        <dbReference type="PROSITE" id="PS01148"/>
    </source>
</evidence>
<dbReference type="Pfam" id="PF01206">
    <property type="entry name" value="TusA"/>
    <property type="match status" value="1"/>
</dbReference>
<dbReference type="Proteomes" id="UP000185639">
    <property type="component" value="Unassembled WGS sequence"/>
</dbReference>
<sequence length="81" mass="9264">MTDIARTLDARGLFCPEPVMMLHKEINEMAIGEVIQILATDPSTVRDFTRFCAFLSHEMLVNEEVDGEYRFLIVKGAEEEE</sequence>
<evidence type="ECO:0000313" key="4">
    <source>
        <dbReference type="Proteomes" id="UP000185639"/>
    </source>
</evidence>
<organism evidence="3 4">
    <name type="scientific">Thalassolituus maritimus</name>
    <dbReference type="NCBI Taxonomy" id="484498"/>
    <lineage>
        <taxon>Bacteria</taxon>
        <taxon>Pseudomonadati</taxon>
        <taxon>Pseudomonadota</taxon>
        <taxon>Gammaproteobacteria</taxon>
        <taxon>Oceanospirillales</taxon>
        <taxon>Oceanospirillaceae</taxon>
        <taxon>Thalassolituus</taxon>
    </lineage>
</organism>
<dbReference type="Gene3D" id="3.30.110.40">
    <property type="entry name" value="TusA-like domain"/>
    <property type="match status" value="1"/>
</dbReference>
<dbReference type="PROSITE" id="PS01148">
    <property type="entry name" value="UPF0033"/>
    <property type="match status" value="1"/>
</dbReference>
<dbReference type="STRING" id="484498.SAMN05421686_11814"/>
<gene>
    <name evidence="3" type="ORF">SAMN05421686_11814</name>
</gene>
<dbReference type="SUPFAM" id="SSF64307">
    <property type="entry name" value="SirA-like"/>
    <property type="match status" value="1"/>
</dbReference>